<dbReference type="PANTHER" id="PTHR31209">
    <property type="entry name" value="COFACTOR-INDEPENDENT PHOSPHOGLYCERATE MUTASE"/>
    <property type="match status" value="1"/>
</dbReference>
<dbReference type="InterPro" id="IPR017850">
    <property type="entry name" value="Alkaline_phosphatase_core_sf"/>
</dbReference>
<dbReference type="EMBL" id="FNID01000015">
    <property type="protein sequence ID" value="SDN28394.1"/>
    <property type="molecule type" value="Genomic_DNA"/>
</dbReference>
<comment type="pathway">
    <text evidence="3">Carbohydrate degradation.</text>
</comment>
<dbReference type="Pfam" id="PF10143">
    <property type="entry name" value="PhosphMutase"/>
    <property type="match status" value="1"/>
</dbReference>
<dbReference type="InterPro" id="IPR042253">
    <property type="entry name" value="Pglycerate_mutase_ApgM_sf"/>
</dbReference>
<comment type="similarity">
    <text evidence="4">Belongs to the BPG-independent phosphoglycerate mutase family. A-PGAM subfamily.</text>
</comment>
<gene>
    <name evidence="8" type="ORF">SAMN05192585_11527</name>
</gene>
<dbReference type="Proteomes" id="UP000199182">
    <property type="component" value="Unassembled WGS sequence"/>
</dbReference>
<protein>
    <submittedName>
        <fullName evidence="8">Phosphoglycerate mutase</fullName>
    </submittedName>
</protein>
<dbReference type="InterPro" id="IPR006124">
    <property type="entry name" value="Metalloenzyme"/>
</dbReference>
<dbReference type="SUPFAM" id="SSF53649">
    <property type="entry name" value="Alkaline phosphatase-like"/>
    <property type="match status" value="1"/>
</dbReference>
<dbReference type="PIRSF" id="PIRSF006392">
    <property type="entry name" value="IPGAM_arch"/>
    <property type="match status" value="1"/>
</dbReference>
<sequence>MKYLVLLCDGMSDYAVNELGGKTPMEAADKPLMNRLASRAEVGLLNTVAEGLKPGSDVANLSVLGYDPFKYYSGRSPLEAANIGVDLSNDDVATRCNLVTLSDEPDFAQKTMVDYCADDISTAEADILIKYLQEQLGDEVFSFYTGVSYRHCLVWKNGPDKIGALTPPHDITTQKITDYLPQNEQFLELTQKSYELLKNHPVNLKRMANGHRPANSIWLWGSGKKKPLEDFQKKYGLKGSVISAVDLIKGIGRLASLEVIDVAGATGYIDTNFEGKAQACIDAFKRGQDFVYLHVEAPDECGHRAEIQNKVKAIEYIDKRILAPVLEALNTYDDYKVMILPDHATPLALRTHVGIPVPYLIYHKRSEKESGVVNFSEQSAADTKVYFDTGYLQMDRFLDKK</sequence>
<comment type="function">
    <text evidence="2">Catalyzes the interconversion of 2-phosphoglycerate and 3-phosphoglycerate.</text>
</comment>
<feature type="domain" description="Metalloenzyme" evidence="7">
    <location>
        <begin position="1"/>
        <end position="368"/>
    </location>
</feature>
<dbReference type="InterPro" id="IPR023665">
    <property type="entry name" value="ApgAM_prokaryotes"/>
</dbReference>
<evidence type="ECO:0000256" key="1">
    <source>
        <dbReference type="ARBA" id="ARBA00000370"/>
    </source>
</evidence>
<name>A0A1H0A579_9FIRM</name>
<organism evidence="8 9">
    <name type="scientific">Acetanaerobacterium elongatum</name>
    <dbReference type="NCBI Taxonomy" id="258515"/>
    <lineage>
        <taxon>Bacteria</taxon>
        <taxon>Bacillati</taxon>
        <taxon>Bacillota</taxon>
        <taxon>Clostridia</taxon>
        <taxon>Eubacteriales</taxon>
        <taxon>Oscillospiraceae</taxon>
        <taxon>Acetanaerobacterium</taxon>
    </lineage>
</organism>
<keyword evidence="9" id="KW-1185">Reference proteome</keyword>
<accession>A0A1H0A579</accession>
<dbReference type="Pfam" id="PF01676">
    <property type="entry name" value="Metalloenzyme"/>
    <property type="match status" value="1"/>
</dbReference>
<dbReference type="STRING" id="258515.SAMN05192585_11527"/>
<keyword evidence="5" id="KW-0324">Glycolysis</keyword>
<proteinExistence type="inferred from homology"/>
<dbReference type="NCBIfam" id="NF003242">
    <property type="entry name" value="PRK04200.1"/>
    <property type="match status" value="1"/>
</dbReference>
<dbReference type="GO" id="GO:0004619">
    <property type="term" value="F:phosphoglycerate mutase activity"/>
    <property type="evidence" value="ECO:0007669"/>
    <property type="project" value="UniProtKB-EC"/>
</dbReference>
<dbReference type="Gene3D" id="3.30.70.2130">
    <property type="entry name" value="Metalloenzyme domain"/>
    <property type="match status" value="1"/>
</dbReference>
<dbReference type="InterPro" id="IPR004456">
    <property type="entry name" value="Pglycerate_mutase_ApgM"/>
</dbReference>
<dbReference type="CDD" id="cd16011">
    <property type="entry name" value="iPGM_like"/>
    <property type="match status" value="1"/>
</dbReference>
<dbReference type="AlphaFoldDB" id="A0A1H0A579"/>
<dbReference type="Gene3D" id="3.40.720.10">
    <property type="entry name" value="Alkaline Phosphatase, subunit A"/>
    <property type="match status" value="1"/>
</dbReference>
<evidence type="ECO:0000259" key="7">
    <source>
        <dbReference type="Pfam" id="PF01676"/>
    </source>
</evidence>
<dbReference type="GO" id="GO:0046872">
    <property type="term" value="F:metal ion binding"/>
    <property type="evidence" value="ECO:0007669"/>
    <property type="project" value="InterPro"/>
</dbReference>
<dbReference type="GO" id="GO:0006096">
    <property type="term" value="P:glycolytic process"/>
    <property type="evidence" value="ECO:0007669"/>
    <property type="project" value="UniProtKB-KW"/>
</dbReference>
<keyword evidence="6" id="KW-0413">Isomerase</keyword>
<dbReference type="NCBIfam" id="TIGR00306">
    <property type="entry name" value="apgM"/>
    <property type="match status" value="1"/>
</dbReference>
<evidence type="ECO:0000256" key="6">
    <source>
        <dbReference type="ARBA" id="ARBA00023235"/>
    </source>
</evidence>
<comment type="catalytic activity">
    <reaction evidence="1">
        <text>(2R)-2-phosphoglycerate = (2R)-3-phosphoglycerate</text>
        <dbReference type="Rhea" id="RHEA:15901"/>
        <dbReference type="ChEBI" id="CHEBI:58272"/>
        <dbReference type="ChEBI" id="CHEBI:58289"/>
        <dbReference type="EC" id="5.4.2.12"/>
    </reaction>
</comment>
<evidence type="ECO:0000256" key="5">
    <source>
        <dbReference type="ARBA" id="ARBA00023152"/>
    </source>
</evidence>
<evidence type="ECO:0000313" key="8">
    <source>
        <dbReference type="EMBL" id="SDN28394.1"/>
    </source>
</evidence>
<evidence type="ECO:0000256" key="2">
    <source>
        <dbReference type="ARBA" id="ARBA00002315"/>
    </source>
</evidence>
<evidence type="ECO:0000313" key="9">
    <source>
        <dbReference type="Proteomes" id="UP000199182"/>
    </source>
</evidence>
<dbReference type="PANTHER" id="PTHR31209:SF4">
    <property type="entry name" value="2,3-BISPHOSPHOGLYCERATE-INDEPENDENT PHOSPHOGLYCERATE MUTASE"/>
    <property type="match status" value="1"/>
</dbReference>
<dbReference type="OrthoDB" id="9804453at2"/>
<reference evidence="8 9" key="1">
    <citation type="submission" date="2016-10" db="EMBL/GenBank/DDBJ databases">
        <authorList>
            <person name="de Groot N.N."/>
        </authorList>
    </citation>
    <scope>NUCLEOTIDE SEQUENCE [LARGE SCALE GENOMIC DNA]</scope>
    <source>
        <strain evidence="8 9">CGMCC 1.5012</strain>
    </source>
</reference>
<dbReference type="NCBIfam" id="TIGR02535">
    <property type="entry name" value="hyp_Hser_kinase"/>
    <property type="match status" value="1"/>
</dbReference>
<dbReference type="RefSeq" id="WP_092639938.1">
    <property type="nucleotide sequence ID" value="NZ_FNID01000015.1"/>
</dbReference>
<evidence type="ECO:0000256" key="4">
    <source>
        <dbReference type="ARBA" id="ARBA00005524"/>
    </source>
</evidence>
<evidence type="ECO:0000256" key="3">
    <source>
        <dbReference type="ARBA" id="ARBA00004921"/>
    </source>
</evidence>